<dbReference type="PROSITE" id="PS00356">
    <property type="entry name" value="HTH_LACI_1"/>
    <property type="match status" value="1"/>
</dbReference>
<evidence type="ECO:0000313" key="5">
    <source>
        <dbReference type="EMBL" id="GID61446.1"/>
    </source>
</evidence>
<keyword evidence="3" id="KW-0804">Transcription</keyword>
<keyword evidence="6" id="KW-1185">Reference proteome</keyword>
<dbReference type="PROSITE" id="PS50932">
    <property type="entry name" value="HTH_LACI_2"/>
    <property type="match status" value="1"/>
</dbReference>
<dbReference type="Gene3D" id="3.40.50.2300">
    <property type="match status" value="2"/>
</dbReference>
<protein>
    <submittedName>
        <fullName evidence="5">LacI-family transcriptional regulator</fullName>
    </submittedName>
</protein>
<name>A0ABQ3XSF6_9ACTN</name>
<reference evidence="5 6" key="1">
    <citation type="submission" date="2021-01" db="EMBL/GenBank/DDBJ databases">
        <title>Whole genome shotgun sequence of Actinoplanes couchii NBRC 106145.</title>
        <authorList>
            <person name="Komaki H."/>
            <person name="Tamura T."/>
        </authorList>
    </citation>
    <scope>NUCLEOTIDE SEQUENCE [LARGE SCALE GENOMIC DNA]</scope>
    <source>
        <strain evidence="5 6">NBRC 106145</strain>
    </source>
</reference>
<keyword evidence="1" id="KW-0805">Transcription regulation</keyword>
<keyword evidence="2" id="KW-0238">DNA-binding</keyword>
<dbReference type="CDD" id="cd01392">
    <property type="entry name" value="HTH_LacI"/>
    <property type="match status" value="1"/>
</dbReference>
<evidence type="ECO:0000259" key="4">
    <source>
        <dbReference type="PROSITE" id="PS50932"/>
    </source>
</evidence>
<dbReference type="PANTHER" id="PTHR30146:SF153">
    <property type="entry name" value="LACTOSE OPERON REPRESSOR"/>
    <property type="match status" value="1"/>
</dbReference>
<feature type="domain" description="HTH lacI-type" evidence="4">
    <location>
        <begin position="4"/>
        <end position="58"/>
    </location>
</feature>
<dbReference type="Proteomes" id="UP000612282">
    <property type="component" value="Unassembled WGS sequence"/>
</dbReference>
<dbReference type="InterPro" id="IPR028082">
    <property type="entry name" value="Peripla_BP_I"/>
</dbReference>
<dbReference type="RefSeq" id="WP_203809431.1">
    <property type="nucleotide sequence ID" value="NZ_BAAAQE010000036.1"/>
</dbReference>
<dbReference type="Pfam" id="PF00356">
    <property type="entry name" value="LacI"/>
    <property type="match status" value="1"/>
</dbReference>
<dbReference type="InterPro" id="IPR000843">
    <property type="entry name" value="HTH_LacI"/>
</dbReference>
<dbReference type="SMART" id="SM00354">
    <property type="entry name" value="HTH_LACI"/>
    <property type="match status" value="1"/>
</dbReference>
<organism evidence="5 6">
    <name type="scientific">Actinoplanes couchii</name>
    <dbReference type="NCBI Taxonomy" id="403638"/>
    <lineage>
        <taxon>Bacteria</taxon>
        <taxon>Bacillati</taxon>
        <taxon>Actinomycetota</taxon>
        <taxon>Actinomycetes</taxon>
        <taxon>Micromonosporales</taxon>
        <taxon>Micromonosporaceae</taxon>
        <taxon>Actinoplanes</taxon>
    </lineage>
</organism>
<dbReference type="Pfam" id="PF13377">
    <property type="entry name" value="Peripla_BP_3"/>
    <property type="match status" value="1"/>
</dbReference>
<dbReference type="EMBL" id="BOMG01000127">
    <property type="protein sequence ID" value="GID61446.1"/>
    <property type="molecule type" value="Genomic_DNA"/>
</dbReference>
<accession>A0ABQ3XSF6</accession>
<sequence>MGNPTLHDVARRAGVGKSTVSNVLAGTGRPSEATREKVLAAVAELGYAPNRAARLLRGGRTGVVGVYVPGNPSLSEYYMRFVFGVMEPLSARGRDTVILSGADRSTLPPMDGVILSDPDETDPAIAALLASGLPTVCFERPFGTSVSSPDIVLWCDHRAALTTVLDDMRAAGGRWPALMIPPETGDWTAQLGVAYRDWCARHGVTPVIGSVDWIPTPAQLDTVADTLLTEHPGIDGLVCGPVDTAPAVLPTLRRHGRTVGVDFQLATGTESTAARLGQPPITAIDIDPLEAGRRCAALLDGLLTGEPGGEIEHPVTVHRRGSTVLGAPAPPPPSRRRR</sequence>
<dbReference type="PANTHER" id="PTHR30146">
    <property type="entry name" value="LACI-RELATED TRANSCRIPTIONAL REPRESSOR"/>
    <property type="match status" value="1"/>
</dbReference>
<evidence type="ECO:0000256" key="1">
    <source>
        <dbReference type="ARBA" id="ARBA00023015"/>
    </source>
</evidence>
<evidence type="ECO:0000256" key="2">
    <source>
        <dbReference type="ARBA" id="ARBA00023125"/>
    </source>
</evidence>
<dbReference type="InterPro" id="IPR046335">
    <property type="entry name" value="LacI/GalR-like_sensor"/>
</dbReference>
<dbReference type="SUPFAM" id="SSF53822">
    <property type="entry name" value="Periplasmic binding protein-like I"/>
    <property type="match status" value="1"/>
</dbReference>
<gene>
    <name evidence="5" type="ORF">Aco03nite_098500</name>
</gene>
<dbReference type="Gene3D" id="1.10.260.40">
    <property type="entry name" value="lambda repressor-like DNA-binding domains"/>
    <property type="match status" value="1"/>
</dbReference>
<dbReference type="InterPro" id="IPR010982">
    <property type="entry name" value="Lambda_DNA-bd_dom_sf"/>
</dbReference>
<dbReference type="SUPFAM" id="SSF47413">
    <property type="entry name" value="lambda repressor-like DNA-binding domains"/>
    <property type="match status" value="1"/>
</dbReference>
<evidence type="ECO:0000313" key="6">
    <source>
        <dbReference type="Proteomes" id="UP000612282"/>
    </source>
</evidence>
<proteinExistence type="predicted"/>
<evidence type="ECO:0000256" key="3">
    <source>
        <dbReference type="ARBA" id="ARBA00023163"/>
    </source>
</evidence>
<comment type="caution">
    <text evidence="5">The sequence shown here is derived from an EMBL/GenBank/DDBJ whole genome shotgun (WGS) entry which is preliminary data.</text>
</comment>